<keyword evidence="10 11" id="KW-0739">Sodium transport</keyword>
<dbReference type="Pfam" id="PF06965">
    <property type="entry name" value="Na_H_antiport_1"/>
    <property type="match status" value="1"/>
</dbReference>
<protein>
    <recommendedName>
        <fullName evidence="11">Na(+)/H(+) antiporter NhaA</fullName>
    </recommendedName>
    <alternativeName>
        <fullName evidence="11">Sodium/proton antiporter NhaA</fullName>
    </alternativeName>
</protein>
<organism evidence="12 13">
    <name type="scientific">Janibacter indicus</name>
    <dbReference type="NCBI Taxonomy" id="857417"/>
    <lineage>
        <taxon>Bacteria</taxon>
        <taxon>Bacillati</taxon>
        <taxon>Actinomycetota</taxon>
        <taxon>Actinomycetes</taxon>
        <taxon>Micrococcales</taxon>
        <taxon>Intrasporangiaceae</taxon>
        <taxon>Janibacter</taxon>
    </lineage>
</organism>
<keyword evidence="4 11" id="KW-1003">Cell membrane</keyword>
<keyword evidence="5 11" id="KW-0812">Transmembrane</keyword>
<evidence type="ECO:0000256" key="8">
    <source>
        <dbReference type="ARBA" id="ARBA00023065"/>
    </source>
</evidence>
<comment type="function">
    <text evidence="11">Na(+)/H(+) antiporter that extrudes sodium in exchange for external protons.</text>
</comment>
<gene>
    <name evidence="11" type="primary">nhaA</name>
    <name evidence="12" type="ORF">ASJ30_07440</name>
</gene>
<dbReference type="GO" id="GO:0006885">
    <property type="term" value="P:regulation of pH"/>
    <property type="evidence" value="ECO:0007669"/>
    <property type="project" value="UniProtKB-UniRule"/>
</dbReference>
<feature type="transmembrane region" description="Helical" evidence="11">
    <location>
        <begin position="28"/>
        <end position="45"/>
    </location>
</feature>
<keyword evidence="6 11" id="KW-1133">Transmembrane helix</keyword>
<feature type="transmembrane region" description="Helical" evidence="11">
    <location>
        <begin position="394"/>
        <end position="413"/>
    </location>
</feature>
<feature type="transmembrane region" description="Helical" evidence="11">
    <location>
        <begin position="320"/>
        <end position="348"/>
    </location>
</feature>
<evidence type="ECO:0000256" key="7">
    <source>
        <dbReference type="ARBA" id="ARBA00023053"/>
    </source>
</evidence>
<evidence type="ECO:0000313" key="12">
    <source>
        <dbReference type="EMBL" id="APH01390.1"/>
    </source>
</evidence>
<keyword evidence="9 11" id="KW-0472">Membrane</keyword>
<dbReference type="PANTHER" id="PTHR30341:SF0">
    <property type="entry name" value="NA(+)_H(+) ANTIPORTER NHAA"/>
    <property type="match status" value="1"/>
</dbReference>
<feature type="transmembrane region" description="Helical" evidence="11">
    <location>
        <begin position="169"/>
        <end position="191"/>
    </location>
</feature>
<evidence type="ECO:0000256" key="5">
    <source>
        <dbReference type="ARBA" id="ARBA00022692"/>
    </source>
</evidence>
<dbReference type="HAMAP" id="MF_01844">
    <property type="entry name" value="NhaA"/>
    <property type="match status" value="1"/>
</dbReference>
<evidence type="ECO:0000256" key="11">
    <source>
        <dbReference type="HAMAP-Rule" id="MF_01844"/>
    </source>
</evidence>
<dbReference type="KEGG" id="jte:ASJ30_07440"/>
<dbReference type="PANTHER" id="PTHR30341">
    <property type="entry name" value="SODIUM ION/PROTON ANTIPORTER NHAA-RELATED"/>
    <property type="match status" value="1"/>
</dbReference>
<evidence type="ECO:0000256" key="2">
    <source>
        <dbReference type="ARBA" id="ARBA00022448"/>
    </source>
</evidence>
<feature type="transmembrane region" description="Helical" evidence="11">
    <location>
        <begin position="66"/>
        <end position="87"/>
    </location>
</feature>
<evidence type="ECO:0000313" key="13">
    <source>
        <dbReference type="Proteomes" id="UP000182938"/>
    </source>
</evidence>
<keyword evidence="13" id="KW-1185">Reference proteome</keyword>
<evidence type="ECO:0000256" key="4">
    <source>
        <dbReference type="ARBA" id="ARBA00022475"/>
    </source>
</evidence>
<dbReference type="Gene3D" id="1.20.1530.10">
    <property type="entry name" value="Na+/H+ antiporter like domain"/>
    <property type="match status" value="1"/>
</dbReference>
<dbReference type="Proteomes" id="UP000182938">
    <property type="component" value="Chromosome"/>
</dbReference>
<feature type="transmembrane region" description="Helical" evidence="11">
    <location>
        <begin position="360"/>
        <end position="382"/>
    </location>
</feature>
<evidence type="ECO:0000256" key="1">
    <source>
        <dbReference type="ARBA" id="ARBA00004429"/>
    </source>
</evidence>
<feature type="transmembrane region" description="Helical" evidence="11">
    <location>
        <begin position="198"/>
        <end position="223"/>
    </location>
</feature>
<dbReference type="NCBIfam" id="TIGR00773">
    <property type="entry name" value="NhaA"/>
    <property type="match status" value="1"/>
</dbReference>
<feature type="transmembrane region" description="Helical" evidence="11">
    <location>
        <begin position="277"/>
        <end position="300"/>
    </location>
</feature>
<dbReference type="InterPro" id="IPR023171">
    <property type="entry name" value="Na/H_antiporter_dom_sf"/>
</dbReference>
<dbReference type="GO" id="GO:0005886">
    <property type="term" value="C:plasma membrane"/>
    <property type="evidence" value="ECO:0007669"/>
    <property type="project" value="UniProtKB-SubCell"/>
</dbReference>
<evidence type="ECO:0000256" key="9">
    <source>
        <dbReference type="ARBA" id="ARBA00023136"/>
    </source>
</evidence>
<feature type="transmembrane region" description="Helical" evidence="11">
    <location>
        <begin position="229"/>
        <end position="256"/>
    </location>
</feature>
<feature type="transmembrane region" description="Helical" evidence="11">
    <location>
        <begin position="141"/>
        <end position="163"/>
    </location>
</feature>
<dbReference type="GO" id="GO:0015385">
    <property type="term" value="F:sodium:proton antiporter activity"/>
    <property type="evidence" value="ECO:0007669"/>
    <property type="project" value="UniProtKB-UniRule"/>
</dbReference>
<feature type="transmembrane region" description="Helical" evidence="11">
    <location>
        <begin position="107"/>
        <end position="129"/>
    </location>
</feature>
<dbReference type="EMBL" id="CP013290">
    <property type="protein sequence ID" value="APH01390.1"/>
    <property type="molecule type" value="Genomic_DNA"/>
</dbReference>
<keyword evidence="7 11" id="KW-0915">Sodium</keyword>
<reference evidence="12 13" key="1">
    <citation type="submission" date="2015-11" db="EMBL/GenBank/DDBJ databases">
        <authorList>
            <person name="Zhang Y."/>
            <person name="Guo Z."/>
        </authorList>
    </citation>
    <scope>NUCLEOTIDE SEQUENCE [LARGE SCALE GENOMIC DNA]</scope>
    <source>
        <strain evidence="12 13">YFY001</strain>
    </source>
</reference>
<evidence type="ECO:0000256" key="6">
    <source>
        <dbReference type="ARBA" id="ARBA00022989"/>
    </source>
</evidence>
<accession>A0A1L3MG93</accession>
<dbReference type="AlphaFoldDB" id="A0A1L3MG93"/>
<proteinExistence type="inferred from homology"/>
<keyword evidence="3 11" id="KW-0050">Antiport</keyword>
<keyword evidence="8 11" id="KW-0406">Ion transport</keyword>
<dbReference type="InterPro" id="IPR004670">
    <property type="entry name" value="NhaA"/>
</dbReference>
<keyword evidence="2 11" id="KW-0813">Transport</keyword>
<sequence length="426" mass="44065">MSQTPPTTSRLAPHELWRGVHATAQSDAVGGALLLGATVVALLLANTPAADIYTAVRDFTVGPHALHLDLTIGEWAADGLLAIFFFVVGLELKEEFVAGKLRDPRQAALPIAAAFGGVAVPALVFAGIAISSDSEGALRGWAIPTATDIAFAVAVLAVVGRYLPPALRVFLLTLAIVDDLIAITIIAVVYTEGLQLQWLLLALVPLAAFAVLVQRGVITWWVLAPLGVLTWALVHASGIHATVAGVLLGFTVPVVATQRARVQSSTDEDGTPIYDGLTAYLADQWGVFTTLVAVPVFAFFSAGVTVGGLEGFRTAMQDPITLGIIAGLFLGKPIGITATTFLLSRLPAFQLDDSLRWPDIIGMGFVAGVGFTVSLLVGELAYGAASVAEEHVKIGVLLGSLVSALAGGGVLAMRSRAAKAAGAQPA</sequence>
<comment type="similarity">
    <text evidence="11">Belongs to the NhaA Na(+)/H(+) (TC 2.A.33) antiporter family.</text>
</comment>
<evidence type="ECO:0000256" key="10">
    <source>
        <dbReference type="ARBA" id="ARBA00023201"/>
    </source>
</evidence>
<name>A0A1L3MG93_9MICO</name>
<comment type="subcellular location">
    <subcellularLocation>
        <location evidence="1">Cell inner membrane</location>
        <topology evidence="1">Multi-pass membrane protein</topology>
    </subcellularLocation>
    <subcellularLocation>
        <location evidence="11">Cell membrane</location>
        <topology evidence="11">Multi-pass membrane protein</topology>
    </subcellularLocation>
</comment>
<dbReference type="RefSeq" id="WP_072624541.1">
    <property type="nucleotide sequence ID" value="NZ_CP013290.1"/>
</dbReference>
<evidence type="ECO:0000256" key="3">
    <source>
        <dbReference type="ARBA" id="ARBA00022449"/>
    </source>
</evidence>
<comment type="catalytic activity">
    <reaction evidence="11">
        <text>Na(+)(in) + 2 H(+)(out) = Na(+)(out) + 2 H(+)(in)</text>
        <dbReference type="Rhea" id="RHEA:29251"/>
        <dbReference type="ChEBI" id="CHEBI:15378"/>
        <dbReference type="ChEBI" id="CHEBI:29101"/>
    </reaction>
</comment>